<feature type="compositionally biased region" description="Low complexity" evidence="1">
    <location>
        <begin position="277"/>
        <end position="289"/>
    </location>
</feature>
<reference evidence="2" key="1">
    <citation type="submission" date="2023-06" db="EMBL/GenBank/DDBJ databases">
        <authorList>
            <person name="Kurt Z."/>
        </authorList>
    </citation>
    <scope>NUCLEOTIDE SEQUENCE</scope>
</reference>
<evidence type="ECO:0000313" key="2">
    <source>
        <dbReference type="EMBL" id="CAI9973034.1"/>
    </source>
</evidence>
<evidence type="ECO:0000256" key="1">
    <source>
        <dbReference type="SAM" id="MobiDB-lite"/>
    </source>
</evidence>
<feature type="region of interest" description="Disordered" evidence="1">
    <location>
        <begin position="158"/>
        <end position="177"/>
    </location>
</feature>
<dbReference type="CDD" id="cd14273">
    <property type="entry name" value="UBA_TAP-C_like"/>
    <property type="match status" value="1"/>
</dbReference>
<evidence type="ECO:0000313" key="4">
    <source>
        <dbReference type="Proteomes" id="UP001642409"/>
    </source>
</evidence>
<organism evidence="2">
    <name type="scientific">Hexamita inflata</name>
    <dbReference type="NCBI Taxonomy" id="28002"/>
    <lineage>
        <taxon>Eukaryota</taxon>
        <taxon>Metamonada</taxon>
        <taxon>Diplomonadida</taxon>
        <taxon>Hexamitidae</taxon>
        <taxon>Hexamitinae</taxon>
        <taxon>Hexamita</taxon>
    </lineage>
</organism>
<keyword evidence="4" id="KW-1185">Reference proteome</keyword>
<sequence>MSSQINQLTDALNSIITSVKHQFNTYQKRKYGKSNPILHQISLKHKNAFQNQIFKREKRNFHVQKQNQNVFPQKFQVSVQMKQQTNQNNNSNNQIIVTNKQTKQQYLQLTEFMQITQTEQITAEKYLKNYINIESAINAFFEDQHKDGDSKREINGTNKQIVSKTESQLQNSNQNRNNREYEQNVQQNVDNRQYQVKSPNNQLKQDFKVSSTQQNNNDRNPNYQNENKPNFTNQNINQQQFNQQYQQQFNNSPNKNNFNQQNSSQIKPHDRPYTTVQNNHNPITPQNNNKRPKSNKTNFRPSNYLEDQFLAAGPDFQHLLVQQPVPQFNAQNPGFAGSTGQTQFGAFQQQYQNQTQNYIGQNNFNAPNQFQSNQYIQNGNVQQFTNQNTNYQNPINNITVIYQNTVSGNVNQMNIITIKSIEIKTQTNFELIMKFLHTYTKNTTIKENNGDICIYVSQQFVHEALMVVNKIQIESVNVPYTIISV</sequence>
<dbReference type="Proteomes" id="UP001642409">
    <property type="component" value="Unassembled WGS sequence"/>
</dbReference>
<dbReference type="EMBL" id="CATOUU010001118">
    <property type="protein sequence ID" value="CAI9973034.1"/>
    <property type="molecule type" value="Genomic_DNA"/>
</dbReference>
<feature type="compositionally biased region" description="Low complexity" evidence="1">
    <location>
        <begin position="213"/>
        <end position="233"/>
    </location>
</feature>
<dbReference type="EMBL" id="CAXDID020000091">
    <property type="protein sequence ID" value="CAL6022489.1"/>
    <property type="molecule type" value="Genomic_DNA"/>
</dbReference>
<gene>
    <name evidence="3" type="ORF">HINF_LOCUS28672</name>
    <name evidence="2" type="ORF">HINF_LOCUS60679</name>
</gene>
<protein>
    <submittedName>
        <fullName evidence="3">Hypothetical_protein</fullName>
    </submittedName>
</protein>
<accession>A0AA86R7B9</accession>
<feature type="compositionally biased region" description="Low complexity" evidence="1">
    <location>
        <begin position="249"/>
        <end position="265"/>
    </location>
</feature>
<dbReference type="Gene3D" id="1.10.8.10">
    <property type="entry name" value="DNA helicase RuvA subunit, C-terminal domain"/>
    <property type="match status" value="1"/>
</dbReference>
<feature type="region of interest" description="Disordered" evidence="1">
    <location>
        <begin position="249"/>
        <end position="301"/>
    </location>
</feature>
<reference evidence="3 4" key="2">
    <citation type="submission" date="2024-07" db="EMBL/GenBank/DDBJ databases">
        <authorList>
            <person name="Akdeniz Z."/>
        </authorList>
    </citation>
    <scope>NUCLEOTIDE SEQUENCE [LARGE SCALE GENOMIC DNA]</scope>
</reference>
<dbReference type="AlphaFoldDB" id="A0AA86R7B9"/>
<comment type="caution">
    <text evidence="2">The sequence shown here is derived from an EMBL/GenBank/DDBJ whole genome shotgun (WGS) entry which is preliminary data.</text>
</comment>
<proteinExistence type="predicted"/>
<dbReference type="Pfam" id="PF14555">
    <property type="entry name" value="UBA_4"/>
    <property type="match status" value="1"/>
</dbReference>
<evidence type="ECO:0000313" key="3">
    <source>
        <dbReference type="EMBL" id="CAL6022489.1"/>
    </source>
</evidence>
<feature type="region of interest" description="Disordered" evidence="1">
    <location>
        <begin position="209"/>
        <end position="233"/>
    </location>
</feature>
<name>A0AA86R7B9_9EUKA</name>
<feature type="compositionally biased region" description="Low complexity" evidence="1">
    <location>
        <begin position="167"/>
        <end position="176"/>
    </location>
</feature>